<name>A0A6M4IT25_9BACT</name>
<dbReference type="KEGG" id="ggr:HKW67_10885"/>
<dbReference type="NCBIfam" id="TIGR02595">
    <property type="entry name" value="PEP_CTERM"/>
    <property type="match status" value="1"/>
</dbReference>
<gene>
    <name evidence="3" type="ORF">HKW67_10885</name>
</gene>
<evidence type="ECO:0000256" key="1">
    <source>
        <dbReference type="SAM" id="SignalP"/>
    </source>
</evidence>
<evidence type="ECO:0000313" key="4">
    <source>
        <dbReference type="Proteomes" id="UP000500938"/>
    </source>
</evidence>
<feature type="domain" description="Ice-binding protein C-terminal" evidence="2">
    <location>
        <begin position="181"/>
        <end position="204"/>
    </location>
</feature>
<keyword evidence="4" id="KW-1185">Reference proteome</keyword>
<sequence>MHRLAAASLFVAGSAASVSAQVPTAVDFLGNNSIVTVRFVGSEAADRSTLAYQIGAIGSFNAAGTWTDLFTNNGVGASAPGTQMQIGNVSSGQNVFFRLTNTTQGVGPTFTNFRFYSGLASRNPDNALHMAVSAGSGLAASGGGTFTTAFSFEDRSGTIVPISDFDYNDLRFEISNVSTVVPEPGTYILMASGLAGLGMMARRRRNNA</sequence>
<accession>A0A6M4IT25</accession>
<dbReference type="EMBL" id="CP053085">
    <property type="protein sequence ID" value="QJR35972.1"/>
    <property type="molecule type" value="Genomic_DNA"/>
</dbReference>
<feature type="chain" id="PRO_5026856889" evidence="1">
    <location>
        <begin position="21"/>
        <end position="208"/>
    </location>
</feature>
<protein>
    <submittedName>
        <fullName evidence="3">PEP-CTERM sorting domain-containing protein</fullName>
    </submittedName>
</protein>
<dbReference type="InterPro" id="IPR013424">
    <property type="entry name" value="Ice-binding_C"/>
</dbReference>
<dbReference type="Pfam" id="PF07589">
    <property type="entry name" value="PEP-CTERM"/>
    <property type="match status" value="1"/>
</dbReference>
<organism evidence="3 4">
    <name type="scientific">Gemmatimonas groenlandica</name>
    <dbReference type="NCBI Taxonomy" id="2732249"/>
    <lineage>
        <taxon>Bacteria</taxon>
        <taxon>Pseudomonadati</taxon>
        <taxon>Gemmatimonadota</taxon>
        <taxon>Gemmatimonadia</taxon>
        <taxon>Gemmatimonadales</taxon>
        <taxon>Gemmatimonadaceae</taxon>
        <taxon>Gemmatimonas</taxon>
    </lineage>
</organism>
<reference evidence="3 4" key="1">
    <citation type="submission" date="2020-05" db="EMBL/GenBank/DDBJ databases">
        <title>Complete genome sequence of Gemmatimonas greenlandica TET16.</title>
        <authorList>
            <person name="Zeng Y."/>
        </authorList>
    </citation>
    <scope>NUCLEOTIDE SEQUENCE [LARGE SCALE GENOMIC DNA]</scope>
    <source>
        <strain evidence="3 4">TET16</strain>
    </source>
</reference>
<keyword evidence="1" id="KW-0732">Signal</keyword>
<dbReference type="Proteomes" id="UP000500938">
    <property type="component" value="Chromosome"/>
</dbReference>
<dbReference type="AlphaFoldDB" id="A0A6M4IT25"/>
<dbReference type="RefSeq" id="WP_171225403.1">
    <property type="nucleotide sequence ID" value="NZ_CP053085.1"/>
</dbReference>
<feature type="signal peptide" evidence="1">
    <location>
        <begin position="1"/>
        <end position="20"/>
    </location>
</feature>
<evidence type="ECO:0000259" key="2">
    <source>
        <dbReference type="Pfam" id="PF07589"/>
    </source>
</evidence>
<evidence type="ECO:0000313" key="3">
    <source>
        <dbReference type="EMBL" id="QJR35972.1"/>
    </source>
</evidence>
<proteinExistence type="predicted"/>